<dbReference type="EMBL" id="JAJOMB010000003">
    <property type="protein sequence ID" value="MCD5310451.1"/>
    <property type="molecule type" value="Genomic_DNA"/>
</dbReference>
<name>A0A9X1SSM4_9ACTN</name>
<gene>
    <name evidence="1" type="ORF">LR394_06060</name>
</gene>
<dbReference type="Proteomes" id="UP001138997">
    <property type="component" value="Unassembled WGS sequence"/>
</dbReference>
<reference evidence="1" key="1">
    <citation type="submission" date="2021-11" db="EMBL/GenBank/DDBJ databases">
        <title>Streptomyces corallinus and Kineosporia corallina sp. nov., two new coral-derived marine actinobacteria.</title>
        <authorList>
            <person name="Buangrab K."/>
            <person name="Sutthacheep M."/>
            <person name="Yeemin T."/>
            <person name="Harunari E."/>
            <person name="Igarashi Y."/>
            <person name="Sripreechasak P."/>
            <person name="Kanchanasin P."/>
            <person name="Tanasupawat S."/>
            <person name="Phongsopitanun W."/>
        </authorList>
    </citation>
    <scope>NUCLEOTIDE SEQUENCE</scope>
    <source>
        <strain evidence="1">JCM 31032</strain>
    </source>
</reference>
<keyword evidence="2" id="KW-1185">Reference proteome</keyword>
<accession>A0A9X1SSM4</accession>
<proteinExistence type="predicted"/>
<sequence length="127" mass="13957">MQRQMVEAAYAQTSPGVRLALPVELPKDYQLKRFWSVANVYDGAGRLSSVARSAEFSGPHGTVRVCEELEELPGRMCPKSNVGITETKDGLVRTVSMASEDHADPRAVWGEVAYSAALDDWSWLSNV</sequence>
<evidence type="ECO:0000313" key="1">
    <source>
        <dbReference type="EMBL" id="MCD5310451.1"/>
    </source>
</evidence>
<evidence type="ECO:0000313" key="2">
    <source>
        <dbReference type="Proteomes" id="UP001138997"/>
    </source>
</evidence>
<dbReference type="AlphaFoldDB" id="A0A9X1SSM4"/>
<protein>
    <submittedName>
        <fullName evidence="1">Uncharacterized protein</fullName>
    </submittedName>
</protein>
<comment type="caution">
    <text evidence="1">The sequence shown here is derived from an EMBL/GenBank/DDBJ whole genome shotgun (WGS) entry which is preliminary data.</text>
</comment>
<organism evidence="1 2">
    <name type="scientific">Kineosporia babensis</name>
    <dbReference type="NCBI Taxonomy" id="499548"/>
    <lineage>
        <taxon>Bacteria</taxon>
        <taxon>Bacillati</taxon>
        <taxon>Actinomycetota</taxon>
        <taxon>Actinomycetes</taxon>
        <taxon>Kineosporiales</taxon>
        <taxon>Kineosporiaceae</taxon>
        <taxon>Kineosporia</taxon>
    </lineage>
</organism>
<dbReference type="RefSeq" id="WP_231439386.1">
    <property type="nucleotide sequence ID" value="NZ_JAJOMB010000003.1"/>
</dbReference>